<dbReference type="PROSITE" id="PS51719">
    <property type="entry name" value="G_SEPTIN"/>
    <property type="match status" value="1"/>
</dbReference>
<evidence type="ECO:0000256" key="5">
    <source>
        <dbReference type="ARBA" id="ARBA00023134"/>
    </source>
</evidence>
<dbReference type="Pfam" id="PF01663">
    <property type="entry name" value="Phosphodiest"/>
    <property type="match status" value="1"/>
</dbReference>
<proteinExistence type="inferred from homology"/>
<comment type="similarity">
    <text evidence="8">Belongs to the TRAFAC class TrmE-Era-EngA-EngB-Septin-like GTPase superfamily. Septin GTPase family.</text>
</comment>
<keyword evidence="6" id="KW-0206">Cytoskeleton</keyword>
<dbReference type="CDD" id="cd16018">
    <property type="entry name" value="Enpp"/>
    <property type="match status" value="1"/>
</dbReference>
<dbReference type="InterPro" id="IPR016491">
    <property type="entry name" value="Septin"/>
</dbReference>
<evidence type="ECO:0000256" key="9">
    <source>
        <dbReference type="SAM" id="MobiDB-lite"/>
    </source>
</evidence>
<dbReference type="Gene3D" id="3.40.50.300">
    <property type="entry name" value="P-loop containing nucleotide triphosphate hydrolases"/>
    <property type="match status" value="1"/>
</dbReference>
<keyword evidence="5 8" id="KW-0342">GTP-binding</keyword>
<evidence type="ECO:0000313" key="12">
    <source>
        <dbReference type="EMBL" id="KAG2455238.1"/>
    </source>
</evidence>
<evidence type="ECO:0000256" key="6">
    <source>
        <dbReference type="ARBA" id="ARBA00023212"/>
    </source>
</evidence>
<feature type="non-terminal residue" evidence="12">
    <location>
        <position position="1"/>
    </location>
</feature>
<sequence>MTAPKIVVIGVALLGLLSEGRPLPAGNKRSSFNKLLMISFDGFRWNYDQDVDTPNLDLLVKEGVKAEFITPPALTMTSPSHFTTITGRWIEDHGVVHNMMFNPKTLLKLTHKATQNRSEWWDNGVLPLWITAQNQGLKTASFHYPGGGANYSGQSVTRSLVESYNHPDSNETEWRENIDIVMGWFTKENFDFVTLYYGEPDAVGHAKGPETKERRLIIQQIDRTIGYLLKAIEKHNLKNKLNVIITSDHGMTTIKKAPAVEEIRLSNYIKFNQLVHFDLLDYGGYGMILPKEGKVEEVYQALKNAHPHLKVFKKEEIPESFHIAKQDRILPIVLYGDLGYNLNSRIVLYVNKGDHGFTNEHMDMKTIFRAFGPDFKRNFLAAPFDSINIYPLMCKLLGVSPAPHNGSLAYTQDMLVDDIEVQLAEEPTDKPLALEAADLMTHQTQRPDPYPEMETKPESNNSAETPMSRSQEPFGYVGIESVLDQMRRKAMKTGFEFNIMVVGQSGLGKSTLVNTLFKSRVSRKSCQSNYEEKISKTVNLMSVSHIIEEKGVKMKLTVIDTPGFGDQINNENCWDPIIKYINEQYEKYLKEELNINRKKKIPDSRIHCCIYFVPPTGHWLRPLDVEFMKRLGKIVSIVPVIAKADTLTLEERQEFKYRIRQDLQAHGIRVYPHKEFDEDAEDRILNDKIREKIPFAVVGTDREHQVNGNKVLGRKTKWGIIEVENVAHCEFANLRDLLIRSHLQDLKDVTHNIHYECYRVRRLNESNMNLQSGLSSVNGVMDKNDSQSNL</sequence>
<dbReference type="FunFam" id="3.40.50.300:FF:000143">
    <property type="entry name" value="septin-9 isoform X1"/>
    <property type="match status" value="1"/>
</dbReference>
<dbReference type="Pfam" id="PF00735">
    <property type="entry name" value="Septin"/>
    <property type="match status" value="1"/>
</dbReference>
<feature type="signal peptide" evidence="10">
    <location>
        <begin position="1"/>
        <end position="22"/>
    </location>
</feature>
<feature type="compositionally biased region" description="Polar residues" evidence="9">
    <location>
        <begin position="458"/>
        <end position="471"/>
    </location>
</feature>
<dbReference type="InterPro" id="IPR030379">
    <property type="entry name" value="G_SEPTIN_dom"/>
</dbReference>
<dbReference type="SUPFAM" id="SSF52540">
    <property type="entry name" value="P-loop containing nucleoside triphosphate hydrolases"/>
    <property type="match status" value="1"/>
</dbReference>
<dbReference type="Gene3D" id="3.30.1360.180">
    <property type="match status" value="1"/>
</dbReference>
<dbReference type="InterPro" id="IPR008114">
    <property type="entry name" value="Septin3"/>
</dbReference>
<reference evidence="12 13" key="1">
    <citation type="journal article" date="2021" name="Cell">
        <title>Tracing the genetic footprints of vertebrate landing in non-teleost ray-finned fishes.</title>
        <authorList>
            <person name="Bi X."/>
            <person name="Wang K."/>
            <person name="Yang L."/>
            <person name="Pan H."/>
            <person name="Jiang H."/>
            <person name="Wei Q."/>
            <person name="Fang M."/>
            <person name="Yu H."/>
            <person name="Zhu C."/>
            <person name="Cai Y."/>
            <person name="He Y."/>
            <person name="Gan X."/>
            <person name="Zeng H."/>
            <person name="Yu D."/>
            <person name="Zhu Y."/>
            <person name="Jiang H."/>
            <person name="Qiu Q."/>
            <person name="Yang H."/>
            <person name="Zhang Y.E."/>
            <person name="Wang W."/>
            <person name="Zhu M."/>
            <person name="He S."/>
            <person name="Zhang G."/>
        </authorList>
    </citation>
    <scope>NUCLEOTIDE SEQUENCE [LARGE SCALE GENOMIC DNA]</scope>
    <source>
        <strain evidence="12">Bchr_013</strain>
    </source>
</reference>
<evidence type="ECO:0000256" key="7">
    <source>
        <dbReference type="ARBA" id="ARBA00023306"/>
    </source>
</evidence>
<protein>
    <submittedName>
        <fullName evidence="12">SEPT9 protein</fullName>
    </submittedName>
</protein>
<name>A0A8X7WQQ8_POLSE</name>
<evidence type="ECO:0000256" key="3">
    <source>
        <dbReference type="ARBA" id="ARBA00022618"/>
    </source>
</evidence>
<comment type="caution">
    <text evidence="12">The sequence shown here is derived from an EMBL/GenBank/DDBJ whole genome shotgun (WGS) entry which is preliminary data.</text>
</comment>
<dbReference type="GO" id="GO:0051301">
    <property type="term" value="P:cell division"/>
    <property type="evidence" value="ECO:0007669"/>
    <property type="project" value="UniProtKB-KW"/>
</dbReference>
<dbReference type="InterPro" id="IPR017850">
    <property type="entry name" value="Alkaline_phosphatase_core_sf"/>
</dbReference>
<dbReference type="PANTHER" id="PTHR18884">
    <property type="entry name" value="SEPTIN"/>
    <property type="match status" value="1"/>
</dbReference>
<feature type="chain" id="PRO_5036501951" evidence="10">
    <location>
        <begin position="23"/>
        <end position="790"/>
    </location>
</feature>
<evidence type="ECO:0000256" key="10">
    <source>
        <dbReference type="SAM" id="SignalP"/>
    </source>
</evidence>
<organism evidence="12 13">
    <name type="scientific">Polypterus senegalus</name>
    <name type="common">Senegal bichir</name>
    <dbReference type="NCBI Taxonomy" id="55291"/>
    <lineage>
        <taxon>Eukaryota</taxon>
        <taxon>Metazoa</taxon>
        <taxon>Chordata</taxon>
        <taxon>Craniata</taxon>
        <taxon>Vertebrata</taxon>
        <taxon>Euteleostomi</taxon>
        <taxon>Actinopterygii</taxon>
        <taxon>Polypteriformes</taxon>
        <taxon>Polypteridae</taxon>
        <taxon>Polypterus</taxon>
    </lineage>
</organism>
<dbReference type="SUPFAM" id="SSF53649">
    <property type="entry name" value="Alkaline phosphatase-like"/>
    <property type="match status" value="1"/>
</dbReference>
<dbReference type="InterPro" id="IPR002591">
    <property type="entry name" value="Phosphodiest/P_Trfase"/>
</dbReference>
<keyword evidence="2" id="KW-0963">Cytoplasm</keyword>
<dbReference type="Proteomes" id="UP000886611">
    <property type="component" value="Unassembled WGS sequence"/>
</dbReference>
<comment type="subcellular location">
    <subcellularLocation>
        <location evidence="1">Cytoplasm</location>
        <location evidence="1">Cytoskeleton</location>
    </subcellularLocation>
</comment>
<evidence type="ECO:0000256" key="8">
    <source>
        <dbReference type="RuleBase" id="RU004560"/>
    </source>
</evidence>
<evidence type="ECO:0000256" key="4">
    <source>
        <dbReference type="ARBA" id="ARBA00022741"/>
    </source>
</evidence>
<feature type="region of interest" description="Disordered" evidence="9">
    <location>
        <begin position="443"/>
        <end position="471"/>
    </location>
</feature>
<evidence type="ECO:0000259" key="11">
    <source>
        <dbReference type="PROSITE" id="PS51719"/>
    </source>
</evidence>
<gene>
    <name evidence="12" type="primary">Sept9_0</name>
    <name evidence="12" type="ORF">GTO96_0007846</name>
</gene>
<feature type="domain" description="Septin-type G" evidence="11">
    <location>
        <begin position="493"/>
        <end position="765"/>
    </location>
</feature>
<dbReference type="AlphaFoldDB" id="A0A8X7WQQ8"/>
<dbReference type="GO" id="GO:0005856">
    <property type="term" value="C:cytoskeleton"/>
    <property type="evidence" value="ECO:0007669"/>
    <property type="project" value="UniProtKB-SubCell"/>
</dbReference>
<dbReference type="GO" id="GO:0005525">
    <property type="term" value="F:GTP binding"/>
    <property type="evidence" value="ECO:0007669"/>
    <property type="project" value="UniProtKB-KW"/>
</dbReference>
<feature type="non-terminal residue" evidence="12">
    <location>
        <position position="790"/>
    </location>
</feature>
<dbReference type="EMBL" id="JAATIS010009265">
    <property type="protein sequence ID" value="KAG2455238.1"/>
    <property type="molecule type" value="Genomic_DNA"/>
</dbReference>
<keyword evidence="10" id="KW-0732">Signal</keyword>
<keyword evidence="7" id="KW-0131">Cell cycle</keyword>
<keyword evidence="4 8" id="KW-0547">Nucleotide-binding</keyword>
<dbReference type="PRINTS" id="PR01741">
    <property type="entry name" value="SEPTIN3"/>
</dbReference>
<dbReference type="InterPro" id="IPR027417">
    <property type="entry name" value="P-loop_NTPase"/>
</dbReference>
<keyword evidence="13" id="KW-1185">Reference proteome</keyword>
<dbReference type="Gene3D" id="3.40.720.10">
    <property type="entry name" value="Alkaline Phosphatase, subunit A"/>
    <property type="match status" value="1"/>
</dbReference>
<keyword evidence="3" id="KW-0132">Cell division</keyword>
<evidence type="ECO:0000256" key="2">
    <source>
        <dbReference type="ARBA" id="ARBA00022490"/>
    </source>
</evidence>
<evidence type="ECO:0000256" key="1">
    <source>
        <dbReference type="ARBA" id="ARBA00004245"/>
    </source>
</evidence>
<dbReference type="CDD" id="cd01850">
    <property type="entry name" value="CDC_Septin"/>
    <property type="match status" value="1"/>
</dbReference>
<accession>A0A8X7WQQ8</accession>
<evidence type="ECO:0000313" key="13">
    <source>
        <dbReference type="Proteomes" id="UP000886611"/>
    </source>
</evidence>